<accession>A0A2S5TDK0</accession>
<dbReference type="PROSITE" id="PS50005">
    <property type="entry name" value="TPR"/>
    <property type="match status" value="1"/>
</dbReference>
<reference evidence="5 6" key="1">
    <citation type="submission" date="2018-02" db="EMBL/GenBank/DDBJ databases">
        <title>Genome sequencing of Solimonas sp. HR-BB.</title>
        <authorList>
            <person name="Lee Y."/>
            <person name="Jeon C.O."/>
        </authorList>
    </citation>
    <scope>NUCLEOTIDE SEQUENCE [LARGE SCALE GENOMIC DNA]</scope>
    <source>
        <strain evidence="5 6">HR-BB</strain>
    </source>
</reference>
<dbReference type="Gene3D" id="1.20.5.110">
    <property type="match status" value="1"/>
</dbReference>
<dbReference type="Proteomes" id="UP000238220">
    <property type="component" value="Unassembled WGS sequence"/>
</dbReference>
<dbReference type="InterPro" id="IPR011990">
    <property type="entry name" value="TPR-like_helical_dom_sf"/>
</dbReference>
<dbReference type="InterPro" id="IPR032519">
    <property type="entry name" value="YbgF_tri"/>
</dbReference>
<evidence type="ECO:0000256" key="1">
    <source>
        <dbReference type="HAMAP-Rule" id="MF_02066"/>
    </source>
</evidence>
<proteinExistence type="inferred from homology"/>
<comment type="caution">
    <text evidence="5">The sequence shown here is derived from an EMBL/GenBank/DDBJ whole genome shotgun (WGS) entry which is preliminary data.</text>
</comment>
<evidence type="ECO:0000313" key="6">
    <source>
        <dbReference type="Proteomes" id="UP000238220"/>
    </source>
</evidence>
<dbReference type="InterPro" id="IPR014162">
    <property type="entry name" value="CpoB_C"/>
</dbReference>
<dbReference type="AlphaFoldDB" id="A0A2S5TDK0"/>
<feature type="repeat" description="TPR" evidence="2">
    <location>
        <begin position="217"/>
        <end position="250"/>
    </location>
</feature>
<feature type="signal peptide" evidence="1">
    <location>
        <begin position="1"/>
        <end position="23"/>
    </location>
</feature>
<feature type="compositionally biased region" description="Pro residues" evidence="3">
    <location>
        <begin position="137"/>
        <end position="150"/>
    </location>
</feature>
<evidence type="ECO:0000259" key="4">
    <source>
        <dbReference type="Pfam" id="PF16331"/>
    </source>
</evidence>
<keyword evidence="1" id="KW-0131">Cell cycle</keyword>
<comment type="subcellular location">
    <subcellularLocation>
        <location evidence="1">Periplasm</location>
    </subcellularLocation>
</comment>
<dbReference type="Gene3D" id="1.25.40.10">
    <property type="entry name" value="Tetratricopeptide repeat domain"/>
    <property type="match status" value="1"/>
</dbReference>
<keyword evidence="1" id="KW-0574">Periplasm</keyword>
<evidence type="ECO:0000256" key="3">
    <source>
        <dbReference type="SAM" id="MobiDB-lite"/>
    </source>
</evidence>
<dbReference type="Pfam" id="PF13174">
    <property type="entry name" value="TPR_6"/>
    <property type="match status" value="2"/>
</dbReference>
<comment type="similarity">
    <text evidence="1">Belongs to the CpoB family.</text>
</comment>
<dbReference type="PROSITE" id="PS51257">
    <property type="entry name" value="PROKAR_LIPOPROTEIN"/>
    <property type="match status" value="1"/>
</dbReference>
<organism evidence="5 6">
    <name type="scientific">Solimonas fluminis</name>
    <dbReference type="NCBI Taxonomy" id="2086571"/>
    <lineage>
        <taxon>Bacteria</taxon>
        <taxon>Pseudomonadati</taxon>
        <taxon>Pseudomonadota</taxon>
        <taxon>Gammaproteobacteria</taxon>
        <taxon>Nevskiales</taxon>
        <taxon>Nevskiaceae</taxon>
        <taxon>Solimonas</taxon>
    </lineage>
</organism>
<keyword evidence="1" id="KW-0132">Cell division</keyword>
<gene>
    <name evidence="5" type="primary">ygbF</name>
    <name evidence="1" type="synonym">cpoB</name>
    <name evidence="5" type="ORF">C3942_14590</name>
</gene>
<dbReference type="GO" id="GO:0070206">
    <property type="term" value="P:protein trimerization"/>
    <property type="evidence" value="ECO:0007669"/>
    <property type="project" value="InterPro"/>
</dbReference>
<dbReference type="InterPro" id="IPR034706">
    <property type="entry name" value="CpoB"/>
</dbReference>
<feature type="domain" description="YbgF trimerisation" evidence="4">
    <location>
        <begin position="46"/>
        <end position="114"/>
    </location>
</feature>
<keyword evidence="2" id="KW-0802">TPR repeat</keyword>
<evidence type="ECO:0000313" key="5">
    <source>
        <dbReference type="EMBL" id="PPE73055.1"/>
    </source>
</evidence>
<evidence type="ECO:0000256" key="2">
    <source>
        <dbReference type="PROSITE-ProRule" id="PRU00339"/>
    </source>
</evidence>
<dbReference type="EMBL" id="PSNW01000008">
    <property type="protein sequence ID" value="PPE73055.1"/>
    <property type="molecule type" value="Genomic_DNA"/>
</dbReference>
<dbReference type="InterPro" id="IPR019734">
    <property type="entry name" value="TPR_rpt"/>
</dbReference>
<dbReference type="NCBIfam" id="TIGR02795">
    <property type="entry name" value="tol_pal_ybgF"/>
    <property type="match status" value="1"/>
</dbReference>
<name>A0A2S5TDK0_9GAMM</name>
<protein>
    <recommendedName>
        <fullName evidence="1">Cell division coordinator CpoB</fullName>
    </recommendedName>
</protein>
<keyword evidence="1" id="KW-0175">Coiled coil</keyword>
<dbReference type="RefSeq" id="WP_104231094.1">
    <property type="nucleotide sequence ID" value="NZ_PSNW01000008.1"/>
</dbReference>
<feature type="chain" id="PRO_5015794760" description="Cell division coordinator CpoB" evidence="1">
    <location>
        <begin position="24"/>
        <end position="301"/>
    </location>
</feature>
<comment type="function">
    <text evidence="1">Mediates coordination of peptidoglycan synthesis and outer membrane constriction during cell division.</text>
</comment>
<keyword evidence="1" id="KW-0732">Signal</keyword>
<dbReference type="OrthoDB" id="9768142at2"/>
<dbReference type="HAMAP" id="MF_02066">
    <property type="entry name" value="CpoB"/>
    <property type="match status" value="1"/>
</dbReference>
<sequence length="301" mass="32395" precursor="true">MSTRRLIAAFVAPAALLAGCASSDFGGNISGSGDALSPEERRLQRTETKVAELSRRLDAVNLAGMDQENQRLRDDIRQLRGEMERMRYDADQQQRRSAATVADLDRRLQRFEAPQGIINTGSAPTTVPSATPGTFTAPPPPVVPSSPALPPTAAAPSTSVPAAAGAPVVISSGNGATVEEETAYLAAFDEFKNGKYDNAIRGFKSMVATYPQGTYAPNAYFWMGEMYTIKRDYKAALTNFQTILQRFPASPKVPDAMLKVGLTQLELKSDAEGRATLQRVISTYPNSNAAKLAAQRLNPPK</sequence>
<feature type="compositionally biased region" description="Polar residues" evidence="3">
    <location>
        <begin position="117"/>
        <end position="127"/>
    </location>
</feature>
<keyword evidence="6" id="KW-1185">Reference proteome</keyword>
<feature type="region of interest" description="Disordered" evidence="3">
    <location>
        <begin position="117"/>
        <end position="154"/>
    </location>
</feature>
<feature type="coiled-coil region" evidence="1">
    <location>
        <begin position="43"/>
        <end position="96"/>
    </location>
</feature>
<dbReference type="GO" id="GO:0043093">
    <property type="term" value="P:FtsZ-dependent cytokinesis"/>
    <property type="evidence" value="ECO:0007669"/>
    <property type="project" value="UniProtKB-UniRule"/>
</dbReference>
<dbReference type="Pfam" id="PF16331">
    <property type="entry name" value="TolA_bind_tri"/>
    <property type="match status" value="1"/>
</dbReference>
<dbReference type="SUPFAM" id="SSF48452">
    <property type="entry name" value="TPR-like"/>
    <property type="match status" value="1"/>
</dbReference>
<dbReference type="GO" id="GO:0030288">
    <property type="term" value="C:outer membrane-bounded periplasmic space"/>
    <property type="evidence" value="ECO:0007669"/>
    <property type="project" value="UniProtKB-UniRule"/>
</dbReference>